<organism evidence="3 4">
    <name type="scientific">Halomonas flagellata</name>
    <dbReference type="NCBI Taxonomy" id="2920385"/>
    <lineage>
        <taxon>Bacteria</taxon>
        <taxon>Pseudomonadati</taxon>
        <taxon>Pseudomonadota</taxon>
        <taxon>Gammaproteobacteria</taxon>
        <taxon>Oceanospirillales</taxon>
        <taxon>Halomonadaceae</taxon>
        <taxon>Halomonas</taxon>
    </lineage>
</organism>
<dbReference type="Proteomes" id="UP001202117">
    <property type="component" value="Unassembled WGS sequence"/>
</dbReference>
<feature type="domain" description="CD-NTase associated protein 4-like DNA endonuclease" evidence="2">
    <location>
        <begin position="21"/>
        <end position="235"/>
    </location>
</feature>
<gene>
    <name evidence="3" type="ORF">MKP05_19375</name>
</gene>
<dbReference type="InterPro" id="IPR025382">
    <property type="entry name" value="Cap4-like_endonuclease_dom"/>
</dbReference>
<evidence type="ECO:0000313" key="3">
    <source>
        <dbReference type="EMBL" id="MCH4565264.1"/>
    </source>
</evidence>
<comment type="caution">
    <text evidence="3">The sequence shown here is derived from an EMBL/GenBank/DDBJ whole genome shotgun (WGS) entry which is preliminary data.</text>
</comment>
<dbReference type="Pfam" id="PF14130">
    <property type="entry name" value="Cap4_nuclease"/>
    <property type="match status" value="1"/>
</dbReference>
<protein>
    <submittedName>
        <fullName evidence="3">DUF4297 domain-containing protein</fullName>
    </submittedName>
</protein>
<dbReference type="RefSeq" id="WP_240569807.1">
    <property type="nucleotide sequence ID" value="NZ_JAKVPY010000033.1"/>
</dbReference>
<name>A0ABS9RZL3_9GAMM</name>
<evidence type="ECO:0000313" key="4">
    <source>
        <dbReference type="Proteomes" id="UP001202117"/>
    </source>
</evidence>
<feature type="region of interest" description="Disordered" evidence="1">
    <location>
        <begin position="1"/>
        <end position="21"/>
    </location>
</feature>
<proteinExistence type="predicted"/>
<keyword evidence="4" id="KW-1185">Reference proteome</keyword>
<sequence length="393" mass="44233">MSKAAANNEMGVHQIKPRETSGRDTIARYQAQFRAAAYECLSILSGNSIDRVYCDYHDDFVTRSQATGEPIYHFYQVKTKGKRNHQWGKSDVFGLYKRKAAKPEKIAGSFAGKLLLHTIRFTNCCGNVVLLTNVHFDDDVEKIAESLESADFTTKDVKDLIANFNEALVEDEPLDEDHIQELLGKLQLVPGVTYIAPHDHDFHALARNAIYKFSEIDLHPTECEEIIRGLVSLVEAKSFSKLISEMSEDELDDSVGIGIADLLEILSISKGAYDRLLQGGDPKAVKHASIIQRKLSDADATPEMIEFCSRAKVEWDIWYREKRHFLPEYDLNFLMQRLSSVNNMLARGEISFQDVDEKIEKLMTDLEGKQVSESLSKELLLGGVLAALVRGES</sequence>
<evidence type="ECO:0000259" key="2">
    <source>
        <dbReference type="Pfam" id="PF14130"/>
    </source>
</evidence>
<dbReference type="EMBL" id="JAKVPY010000033">
    <property type="protein sequence ID" value="MCH4565264.1"/>
    <property type="molecule type" value="Genomic_DNA"/>
</dbReference>
<evidence type="ECO:0000256" key="1">
    <source>
        <dbReference type="SAM" id="MobiDB-lite"/>
    </source>
</evidence>
<accession>A0ABS9RZL3</accession>
<reference evidence="3 4" key="1">
    <citation type="submission" date="2022-02" db="EMBL/GenBank/DDBJ databases">
        <title>Halomonas fukangensis sp. nov., a halophilic bacterium isolated from a bulk soil of Kalidium foliatum at Fukang.</title>
        <authorList>
            <person name="Huang Y."/>
        </authorList>
    </citation>
    <scope>NUCLEOTIDE SEQUENCE [LARGE SCALE GENOMIC DNA]</scope>
    <source>
        <strain evidence="3 4">EGI 63088</strain>
    </source>
</reference>